<dbReference type="AlphaFoldDB" id="T0IQH8"/>
<dbReference type="Proteomes" id="UP000015531">
    <property type="component" value="Unassembled WGS sequence"/>
</dbReference>
<accession>T0IQH8</accession>
<gene>
    <name evidence="1" type="ORF">RLDS_22415</name>
</gene>
<sequence length="46" mass="5292">MQQTRRFSFKTGYLPAPRPMARAGRYSFLIAWRRGVMPQPAHAGDL</sequence>
<reference evidence="1 2" key="1">
    <citation type="journal article" date="2013" name="Genome Announc.">
        <title>Draft Genome Sequence of Sphingobium lactosutens Strain DS20T, Isolated from a Hexachlorocyclohexane Dumpsite.</title>
        <authorList>
            <person name="Kumar R."/>
            <person name="Dwivedi V."/>
            <person name="Negi V."/>
            <person name="Khurana J.P."/>
            <person name="Lal R."/>
        </authorList>
    </citation>
    <scope>NUCLEOTIDE SEQUENCE [LARGE SCALE GENOMIC DNA]</scope>
    <source>
        <strain evidence="1 2">DS20</strain>
    </source>
</reference>
<evidence type="ECO:0000313" key="2">
    <source>
        <dbReference type="Proteomes" id="UP000015531"/>
    </source>
</evidence>
<name>T0IQH8_9SPHN</name>
<proteinExistence type="predicted"/>
<protein>
    <submittedName>
        <fullName evidence="1">Uncharacterized protein</fullName>
    </submittedName>
</protein>
<comment type="caution">
    <text evidence="1">The sequence shown here is derived from an EMBL/GenBank/DDBJ whole genome shotgun (WGS) entry which is preliminary data.</text>
</comment>
<dbReference type="EMBL" id="ATDP01000106">
    <property type="protein sequence ID" value="EQB11884.1"/>
    <property type="molecule type" value="Genomic_DNA"/>
</dbReference>
<evidence type="ECO:0000313" key="1">
    <source>
        <dbReference type="EMBL" id="EQB11884.1"/>
    </source>
</evidence>
<keyword evidence="2" id="KW-1185">Reference proteome</keyword>
<organism evidence="1 2">
    <name type="scientific">Sphingobium lactosutens DS20</name>
    <dbReference type="NCBI Taxonomy" id="1331060"/>
    <lineage>
        <taxon>Bacteria</taxon>
        <taxon>Pseudomonadati</taxon>
        <taxon>Pseudomonadota</taxon>
        <taxon>Alphaproteobacteria</taxon>
        <taxon>Sphingomonadales</taxon>
        <taxon>Sphingomonadaceae</taxon>
        <taxon>Sphingobium</taxon>
    </lineage>
</organism>